<gene>
    <name evidence="3" type="ORF">WMO29_14910</name>
</gene>
<evidence type="ECO:0000256" key="1">
    <source>
        <dbReference type="ARBA" id="ARBA00023235"/>
    </source>
</evidence>
<dbReference type="Proteomes" id="UP001438008">
    <property type="component" value="Unassembled WGS sequence"/>
</dbReference>
<reference evidence="3 4" key="1">
    <citation type="submission" date="2024-03" db="EMBL/GenBank/DDBJ databases">
        <title>Human intestinal bacterial collection.</title>
        <authorList>
            <person name="Pauvert C."/>
            <person name="Hitch T.C.A."/>
            <person name="Clavel T."/>
        </authorList>
    </citation>
    <scope>NUCLEOTIDE SEQUENCE [LARGE SCALE GENOMIC DNA]</scope>
    <source>
        <strain evidence="3 4">CLA-AA-H132</strain>
    </source>
</reference>
<dbReference type="SUPFAM" id="SSF53743">
    <property type="entry name" value="FucI/AraA N-terminal and middle domains"/>
    <property type="match status" value="1"/>
</dbReference>
<dbReference type="EMBL" id="JBBMFE010000018">
    <property type="protein sequence ID" value="MEQ2473762.1"/>
    <property type="molecule type" value="Genomic_DNA"/>
</dbReference>
<keyword evidence="4" id="KW-1185">Reference proteome</keyword>
<dbReference type="InterPro" id="IPR009015">
    <property type="entry name" value="Fucose_isomerase_N/cen_sf"/>
</dbReference>
<dbReference type="RefSeq" id="WP_349165330.1">
    <property type="nucleotide sequence ID" value="NZ_JBBMFE010000018.1"/>
</dbReference>
<evidence type="ECO:0008006" key="5">
    <source>
        <dbReference type="Google" id="ProtNLM"/>
    </source>
</evidence>
<sequence length="479" mass="54376">MYKNSIVTKKLVVQPVFVSLVHLNVFMGPCRYGVGEELTYDYEKKESLKTFQFFNEDLKNYVDHGHVELLESKYLEWHEDFAVKEESIEDVLSNNEKVDVYLISGTRLISYVSTIIAKRSGKPIAFCPLSNSKYSRLGGIDAAAHLFASGDFEVYNALSYEELNQTFRAMRTRKVLKNMKLLYGLRNNILSFGCVSSFVDITDVTKRFGTEILNYNGLEFFKELDALTDEEKAEAKAIADKLVEDANGVHLPAETISNDVEFYLTAKKVMSFYDCNAFTLPCFEMCATRELNKRHLTFCLTHSLMKDDGVPSACASDVGSVISIAILMSIARKAPHMGNCMVRLEDKTNHSLRILHDVCSKYMKGYDEKPLPIDYVSFTKGNWGTTMRYDFAQDAGEKVTLINLSPKMDKIMIVRGTVTGCDDFLTPECKHALVFDVEDSHDFHKKEAEFGHHFAWVYGDYEEDLRMLADMLGMDVVVA</sequence>
<protein>
    <recommendedName>
        <fullName evidence="5">L-fucose isomerase</fullName>
    </recommendedName>
</protein>
<name>A0ABV1FL22_9FIRM</name>
<evidence type="ECO:0000313" key="4">
    <source>
        <dbReference type="Proteomes" id="UP001438008"/>
    </source>
</evidence>
<accession>A0ABV1FL22</accession>
<keyword evidence="2" id="KW-0119">Carbohydrate metabolism</keyword>
<keyword evidence="1" id="KW-0413">Isomerase</keyword>
<comment type="caution">
    <text evidence="3">The sequence shown here is derived from an EMBL/GenBank/DDBJ whole genome shotgun (WGS) entry which is preliminary data.</text>
</comment>
<proteinExistence type="predicted"/>
<organism evidence="3 4">
    <name type="scientific">Laedolimicola intestinihominis</name>
    <dbReference type="NCBI Taxonomy" id="3133166"/>
    <lineage>
        <taxon>Bacteria</taxon>
        <taxon>Bacillati</taxon>
        <taxon>Bacillota</taxon>
        <taxon>Clostridia</taxon>
        <taxon>Lachnospirales</taxon>
        <taxon>Lachnospiraceae</taxon>
        <taxon>Laedolimicola</taxon>
    </lineage>
</organism>
<evidence type="ECO:0000313" key="3">
    <source>
        <dbReference type="EMBL" id="MEQ2473762.1"/>
    </source>
</evidence>
<evidence type="ECO:0000256" key="2">
    <source>
        <dbReference type="ARBA" id="ARBA00023277"/>
    </source>
</evidence>
<dbReference type="PANTHER" id="PTHR36120:SF1">
    <property type="entry name" value="L-FUCOSE ISOMERASE C-TERMINAL DOMAIN-CONTAINING PROTEIN"/>
    <property type="match status" value="1"/>
</dbReference>
<dbReference type="PANTHER" id="PTHR36120">
    <property type="entry name" value="FUCOSE ISOMERASE"/>
    <property type="match status" value="1"/>
</dbReference>